<name>A0ABC8UAA9_9AQUA</name>
<dbReference type="PANTHER" id="PTHR47926:SF471">
    <property type="entry name" value="DYW DOMAIN-CONTAINING PROTEIN"/>
    <property type="match status" value="1"/>
</dbReference>
<reference evidence="5 6" key="1">
    <citation type="submission" date="2024-02" db="EMBL/GenBank/DDBJ databases">
        <authorList>
            <person name="Vignale AGUSTIN F."/>
            <person name="Sosa J E."/>
            <person name="Modenutti C."/>
        </authorList>
    </citation>
    <scope>NUCLEOTIDE SEQUENCE [LARGE SCALE GENOMIC DNA]</scope>
</reference>
<evidence type="ECO:0000259" key="4">
    <source>
        <dbReference type="Pfam" id="PF14432"/>
    </source>
</evidence>
<dbReference type="FunFam" id="1.25.40.10:FF:001224">
    <property type="entry name" value="Pentatricopeptide repeat-containing protein chloroplastic"/>
    <property type="match status" value="1"/>
</dbReference>
<sequence>MEDAEKVSKLTPEQDVLLWTTLASGFTQNMKFKEAIDAFCEMLVSGIVPNNYTYAGMVNACTSIPALELGKQIHSKVIMAGLEEDVSVGNSLVNMYMKCSSMLKDALKVFRGITSPNVISWTSLIVGLAECGLEQEAFQAFEEMRCIGQQPNSFTFSRILGLCGTIKSQNQIRELHGYIAKTNANKDIVVGNALVDAYAGSGMVDDAWGVIRTMSHRDAITYTSLATRINQMGYPEMALNIINNMYDDDIKIDGFSMAGFLSASASLGAMERGKQLHCYSLKSGLSSWISVSNGLVDFYGKCGCIKDAQRAFGEISEPEVISWNGLIFGLSSNGHISSALSTFEDMRLAEIKPDSITLLVVLFACSHGGLVDLGSEYFHSMREKHGIVPQLDHYVCLVDLLGRAGRLEEALEVIETMPFSPDALIYKTLLGACRFHKNILLGEDMAKRGLELNPSDLAFYVLLANTYDDSGRSDLGEKTRSLMRQRGLRKNPGQSWMEIRDKVHLFTAGDRTHPQINEIHQRIELIITEFKDRGYSCESNEDTLYHSEKLAVVFGLFNAPSTAPIRIMKNIRICKDCHNFITNVTLLVDREIIVRDGNRFHCFKNGECSCRGYW</sequence>
<evidence type="ECO:0000313" key="5">
    <source>
        <dbReference type="EMBL" id="CAK9176925.1"/>
    </source>
</evidence>
<dbReference type="GO" id="GO:0016070">
    <property type="term" value="P:RNA metabolic process"/>
    <property type="evidence" value="ECO:0007669"/>
    <property type="project" value="UniProtKB-ARBA"/>
</dbReference>
<accession>A0ABC8UAA9</accession>
<proteinExistence type="inferred from homology"/>
<dbReference type="Gene3D" id="1.25.40.10">
    <property type="entry name" value="Tetratricopeptide repeat domain"/>
    <property type="match status" value="3"/>
</dbReference>
<feature type="repeat" description="PPR" evidence="3">
    <location>
        <begin position="319"/>
        <end position="353"/>
    </location>
</feature>
<dbReference type="EMBL" id="CAUOFW020006946">
    <property type="protein sequence ID" value="CAK9176925.1"/>
    <property type="molecule type" value="Genomic_DNA"/>
</dbReference>
<dbReference type="AlphaFoldDB" id="A0ABC8UAA9"/>
<evidence type="ECO:0000256" key="2">
    <source>
        <dbReference type="ARBA" id="ARBA00022737"/>
    </source>
</evidence>
<feature type="repeat" description="PPR" evidence="3">
    <location>
        <begin position="15"/>
        <end position="49"/>
    </location>
</feature>
<dbReference type="Pfam" id="PF20430">
    <property type="entry name" value="Eplus_motif"/>
    <property type="match status" value="1"/>
</dbReference>
<dbReference type="InterPro" id="IPR032867">
    <property type="entry name" value="DYW_dom"/>
</dbReference>
<dbReference type="Proteomes" id="UP001642360">
    <property type="component" value="Unassembled WGS sequence"/>
</dbReference>
<comment type="caution">
    <text evidence="5">The sequence shown here is derived from an EMBL/GenBank/DDBJ whole genome shotgun (WGS) entry which is preliminary data.</text>
</comment>
<comment type="similarity">
    <text evidence="1">Belongs to the PPR family. PCMP-H subfamily.</text>
</comment>
<dbReference type="InterPro" id="IPR002885">
    <property type="entry name" value="PPR_rpt"/>
</dbReference>
<dbReference type="InterPro" id="IPR046960">
    <property type="entry name" value="PPR_At4g14850-like_plant"/>
</dbReference>
<dbReference type="InterPro" id="IPR046848">
    <property type="entry name" value="E_motif"/>
</dbReference>
<dbReference type="InterPro" id="IPR011990">
    <property type="entry name" value="TPR-like_helical_dom_sf"/>
</dbReference>
<dbReference type="FunFam" id="1.25.40.10:FF:001093">
    <property type="entry name" value="Pentatricopeptide repeat-containing protein At2g34400"/>
    <property type="match status" value="1"/>
</dbReference>
<dbReference type="Pfam" id="PF13041">
    <property type="entry name" value="PPR_2"/>
    <property type="match status" value="3"/>
</dbReference>
<keyword evidence="6" id="KW-1185">Reference proteome</keyword>
<gene>
    <name evidence="5" type="ORF">ILEXP_LOCUS46793</name>
</gene>
<evidence type="ECO:0000313" key="6">
    <source>
        <dbReference type="Proteomes" id="UP001642360"/>
    </source>
</evidence>
<evidence type="ECO:0000256" key="1">
    <source>
        <dbReference type="ARBA" id="ARBA00006643"/>
    </source>
</evidence>
<dbReference type="FunFam" id="1.25.40.10:FF:000344">
    <property type="entry name" value="Pentatricopeptide repeat-containing protein"/>
    <property type="match status" value="1"/>
</dbReference>
<keyword evidence="2" id="KW-0677">Repeat</keyword>
<dbReference type="Pfam" id="PF14432">
    <property type="entry name" value="DYW_deaminase"/>
    <property type="match status" value="1"/>
</dbReference>
<evidence type="ECO:0000256" key="3">
    <source>
        <dbReference type="PROSITE-ProRule" id="PRU00708"/>
    </source>
</evidence>
<dbReference type="Pfam" id="PF01535">
    <property type="entry name" value="PPR"/>
    <property type="match status" value="2"/>
</dbReference>
<dbReference type="PANTHER" id="PTHR47926">
    <property type="entry name" value="PENTATRICOPEPTIDE REPEAT-CONTAINING PROTEIN"/>
    <property type="match status" value="1"/>
</dbReference>
<dbReference type="PROSITE" id="PS51375">
    <property type="entry name" value="PPR"/>
    <property type="match status" value="3"/>
</dbReference>
<dbReference type="InterPro" id="IPR046849">
    <property type="entry name" value="E2_motif"/>
</dbReference>
<protein>
    <recommendedName>
        <fullName evidence="4">DYW domain-containing protein</fullName>
    </recommendedName>
</protein>
<dbReference type="NCBIfam" id="TIGR00756">
    <property type="entry name" value="PPR"/>
    <property type="match status" value="2"/>
</dbReference>
<feature type="domain" description="DYW" evidence="4">
    <location>
        <begin position="543"/>
        <end position="614"/>
    </location>
</feature>
<organism evidence="5 6">
    <name type="scientific">Ilex paraguariensis</name>
    <name type="common">yerba mate</name>
    <dbReference type="NCBI Taxonomy" id="185542"/>
    <lineage>
        <taxon>Eukaryota</taxon>
        <taxon>Viridiplantae</taxon>
        <taxon>Streptophyta</taxon>
        <taxon>Embryophyta</taxon>
        <taxon>Tracheophyta</taxon>
        <taxon>Spermatophyta</taxon>
        <taxon>Magnoliopsida</taxon>
        <taxon>eudicotyledons</taxon>
        <taxon>Gunneridae</taxon>
        <taxon>Pentapetalae</taxon>
        <taxon>asterids</taxon>
        <taxon>campanulids</taxon>
        <taxon>Aquifoliales</taxon>
        <taxon>Aquifoliaceae</taxon>
        <taxon>Ilex</taxon>
    </lineage>
</organism>
<feature type="repeat" description="PPR" evidence="3">
    <location>
        <begin position="117"/>
        <end position="151"/>
    </location>
</feature>
<dbReference type="Pfam" id="PF20431">
    <property type="entry name" value="E_motif"/>
    <property type="match status" value="1"/>
</dbReference>